<evidence type="ECO:0000313" key="1">
    <source>
        <dbReference type="EMBL" id="DAE00333.1"/>
    </source>
</evidence>
<sequence>MFRTNAFSSTSTRKSVSKIAVVISLVFGLAACDNMSRDPGVASAPVASAASVPVAASQASAPVEAKAELDLNNFDITEHLGDREMGFKVAQLCKQEGPDNATGEYRSKACNEIFNDLNSPCNLDSTSHNPFCDAINEDTENGMREHNIDQEMKRANTAAEILNHPTATEAQGIVLGERCYNSNYAGNQCRAELRRCASNLLETDDKCRGLDAFLQSKGTGVLQIAANLPKEAPKPAGWHGFASPKAAAIACDGADTPKCDRVFNFCDAHPNDSGCREYQRHFGG</sequence>
<dbReference type="EMBL" id="BK015301">
    <property type="protein sequence ID" value="DAE00333.1"/>
    <property type="molecule type" value="Genomic_DNA"/>
</dbReference>
<dbReference type="PROSITE" id="PS51257">
    <property type="entry name" value="PROKAR_LIPOPROTEIN"/>
    <property type="match status" value="1"/>
</dbReference>
<proteinExistence type="predicted"/>
<reference evidence="1" key="1">
    <citation type="journal article" date="2021" name="Proc. Natl. Acad. Sci. U.S.A.">
        <title>A Catalog of Tens of Thousands of Viruses from Human Metagenomes Reveals Hidden Associations with Chronic Diseases.</title>
        <authorList>
            <person name="Tisza M.J."/>
            <person name="Buck C.B."/>
        </authorList>
    </citation>
    <scope>NUCLEOTIDE SEQUENCE</scope>
    <source>
        <strain evidence="1">CtLnO19</strain>
    </source>
</reference>
<organism evidence="1">
    <name type="scientific">Myoviridae sp. ctLnO19</name>
    <dbReference type="NCBI Taxonomy" id="2825085"/>
    <lineage>
        <taxon>Viruses</taxon>
        <taxon>Duplodnaviria</taxon>
        <taxon>Heunggongvirae</taxon>
        <taxon>Uroviricota</taxon>
        <taxon>Caudoviricetes</taxon>
    </lineage>
</organism>
<protein>
    <submittedName>
        <fullName evidence="1">Uncharacterized protein</fullName>
    </submittedName>
</protein>
<name>A0A8S5P0Y9_9CAUD</name>
<accession>A0A8S5P0Y9</accession>